<feature type="transmembrane region" description="Helical" evidence="2">
    <location>
        <begin position="146"/>
        <end position="168"/>
    </location>
</feature>
<accession>A0A3E0VAW0</accession>
<name>A0A3E0VAW0_9MICO</name>
<evidence type="ECO:0000256" key="1">
    <source>
        <dbReference type="SAM" id="MobiDB-lite"/>
    </source>
</evidence>
<dbReference type="Proteomes" id="UP000256709">
    <property type="component" value="Unassembled WGS sequence"/>
</dbReference>
<evidence type="ECO:0000256" key="2">
    <source>
        <dbReference type="SAM" id="Phobius"/>
    </source>
</evidence>
<comment type="caution">
    <text evidence="3">The sequence shown here is derived from an EMBL/GenBank/DDBJ whole genome shotgun (WGS) entry which is preliminary data.</text>
</comment>
<gene>
    <name evidence="3" type="ORF">B7R21_19330</name>
</gene>
<reference evidence="3 4" key="1">
    <citation type="submission" date="2017-04" db="EMBL/GenBank/DDBJ databases">
        <title>Comparative genome analysis of Subtercola boreus.</title>
        <authorList>
            <person name="Cho Y.-J."/>
            <person name="Cho A."/>
            <person name="Kim O.-S."/>
            <person name="Lee J.-I."/>
        </authorList>
    </citation>
    <scope>NUCLEOTIDE SEQUENCE [LARGE SCALE GENOMIC DNA]</scope>
    <source>
        <strain evidence="3 4">P27444</strain>
    </source>
</reference>
<sequence>MDGSDDQAEVPRGREDRLQRLAFGPDSSAAEREAALSELASLREREDTAARDDVLIQPMGPRRTNRASVWWVLSSIVSVVAVAYSHLVRIMYTFQVSDAPFLTAIPLGLFAPFETAAAISVIGSAAGLTVWLIYVISSRRRRMVPLFVALGLSAVALVNGVVIVPALVRESGVRPLTSSGESAPGASLDQLFNVPQGDGDLPVAALPTDVVVSSVHRLGGLTETGQAATYGALSPSGQVCLLVYDELGAYAETCRSVAETTTTGIEVKLRLTPFPGQVVGWSGCQCELAAFVL</sequence>
<feature type="transmembrane region" description="Helical" evidence="2">
    <location>
        <begin position="107"/>
        <end position="134"/>
    </location>
</feature>
<feature type="compositionally biased region" description="Basic and acidic residues" evidence="1">
    <location>
        <begin position="9"/>
        <end position="19"/>
    </location>
</feature>
<proteinExistence type="predicted"/>
<evidence type="ECO:0000313" key="4">
    <source>
        <dbReference type="Proteomes" id="UP000256709"/>
    </source>
</evidence>
<keyword evidence="2" id="KW-1133">Transmembrane helix</keyword>
<dbReference type="OrthoDB" id="9957512at2"/>
<dbReference type="RefSeq" id="WP_116284889.1">
    <property type="nucleotide sequence ID" value="NZ_NBXA01000080.1"/>
</dbReference>
<keyword evidence="2" id="KW-0472">Membrane</keyword>
<organism evidence="3 4">
    <name type="scientific">Subtercola boreus</name>
    <dbReference type="NCBI Taxonomy" id="120213"/>
    <lineage>
        <taxon>Bacteria</taxon>
        <taxon>Bacillati</taxon>
        <taxon>Actinomycetota</taxon>
        <taxon>Actinomycetes</taxon>
        <taxon>Micrococcales</taxon>
        <taxon>Microbacteriaceae</taxon>
        <taxon>Subtercola</taxon>
    </lineage>
</organism>
<feature type="transmembrane region" description="Helical" evidence="2">
    <location>
        <begin position="69"/>
        <end position="87"/>
    </location>
</feature>
<feature type="region of interest" description="Disordered" evidence="1">
    <location>
        <begin position="1"/>
        <end position="30"/>
    </location>
</feature>
<dbReference type="EMBL" id="NBXA01000080">
    <property type="protein sequence ID" value="RFA06618.1"/>
    <property type="molecule type" value="Genomic_DNA"/>
</dbReference>
<dbReference type="AlphaFoldDB" id="A0A3E0VAW0"/>
<keyword evidence="2" id="KW-0812">Transmembrane</keyword>
<evidence type="ECO:0000313" key="3">
    <source>
        <dbReference type="EMBL" id="RFA06618.1"/>
    </source>
</evidence>
<protein>
    <submittedName>
        <fullName evidence="3">Uncharacterized protein</fullName>
    </submittedName>
</protein>